<keyword evidence="3" id="KW-1185">Reference proteome</keyword>
<gene>
    <name evidence="2" type="ORF">NW768_007504</name>
</gene>
<feature type="compositionally biased region" description="Polar residues" evidence="1">
    <location>
        <begin position="402"/>
        <end position="412"/>
    </location>
</feature>
<feature type="compositionally biased region" description="Acidic residues" evidence="1">
    <location>
        <begin position="722"/>
        <end position="735"/>
    </location>
</feature>
<feature type="compositionally biased region" description="Polar residues" evidence="1">
    <location>
        <begin position="481"/>
        <end position="490"/>
    </location>
</feature>
<feature type="region of interest" description="Disordered" evidence="1">
    <location>
        <begin position="24"/>
        <end position="507"/>
    </location>
</feature>
<feature type="compositionally biased region" description="Polar residues" evidence="1">
    <location>
        <begin position="107"/>
        <end position="116"/>
    </location>
</feature>
<feature type="compositionally biased region" description="Polar residues" evidence="1">
    <location>
        <begin position="355"/>
        <end position="395"/>
    </location>
</feature>
<protein>
    <submittedName>
        <fullName evidence="2">Uncharacterized protein</fullName>
    </submittedName>
</protein>
<evidence type="ECO:0000313" key="2">
    <source>
        <dbReference type="EMBL" id="KAJ4128978.1"/>
    </source>
</evidence>
<feature type="compositionally biased region" description="Low complexity" evidence="1">
    <location>
        <begin position="296"/>
        <end position="310"/>
    </location>
</feature>
<feature type="region of interest" description="Disordered" evidence="1">
    <location>
        <begin position="625"/>
        <end position="650"/>
    </location>
</feature>
<feature type="compositionally biased region" description="Polar residues" evidence="1">
    <location>
        <begin position="142"/>
        <end position="158"/>
    </location>
</feature>
<feature type="compositionally biased region" description="Polar residues" evidence="1">
    <location>
        <begin position="449"/>
        <end position="466"/>
    </location>
</feature>
<sequence length="1334" mass="139514">MKLGLLVWATGALAGPCKPGYNVPGSLSTGSSPDSTSRVHDEPDQTDTFSGALSTGSVPFVSLPPTSSDTDETETGTETAGVPVPDNTQSGVISSQTGVPITDIHQPGNTQTTVVGTETDGPAVSNTAVTESLGTGAETRGQETQPIGTQTGDIPQNGPSASVPSDSQSVDVPGTVGDETPVAAPTGSQTAGVPGTDGDQTSSGTLPGTQTGGVPGTATGETSSINEPSGPQSQGTESSPADTVEVTGTSPVDNPDVTTFPGEDATQTGTISSEVPSGEVSEPGPVFQTGSDATMTGGPNPGNTETGSPTDTDLTGGSIPTGSETGSPVDNTSTGTGPVNTQTGPATEATGVETGFNTQTVPGASESSEGSQPEPTFDTTLPGESQPTESQSLTGNPEDGTSIATGPSNTETGVPGNSEPVESQSASGPSAVDSSTGSEPANTEPVPATETTLPVNSKPVESQPSDSDAETETTAAELPQLTESVSSNIPSVPAGETITKPDAGVTDSLPVSTGASDLPVITEAPGVTSVQPPPAPTATVTEVPADWAPTCVSGHTEWTANTWITTTAGGSSTPTEVPVLIDTKECDGDGAGLILWGFPHVSGTQFNLPGAPPFSLPCLPPLCSTPPTTGPGNGEDSDDDSSKSDKSTATCTDASTVSNCLVECTTQVGVETPECTTTCSMTATGCSVTGTTTTTEVDACSATGDASGNCDVCPADFTPENSDPEASDDDFDSESESGLARRWNGPDQNRELRVGHCDAEVFGTSFKFPNYPSGPNVFDNEDELGNSPLNAVTRWVWKEVDKNTCRPQAKGPENTVDSRRKVRPPTIDHVFEKSFLRDYWREITRNGGNGIYGTKPSQKQKRINCADLKEYGGISMSLVKDVFMKYPGATQNPGNVVQPSESNFLEDFMGMDAWTNRAKGIVTSPDQITRLNSQIKTYNANSLINPIMAIIAERMDLVYQVVVGVQIVNMASSKEIMIRQNTRIYQALQVMDQSAKKDCKEKAVASGMWSFAERYKDLMTSRFEGTERFSINPRLANSWRVLQTQIEADFRAADERITAMVETTPKDKTVKSNWRNKYNAHYKVWYSYATKVKQIGVPKIISPEWVWPEPKPLAKRADDNELGFCNVELPTTSGPPTTFSTLVSTSSADEQTTDSAPEPTSTAILCESDDDCGSMECKDDERSFCSSRLGQMPGMPKFCSCVAKPITTPPPTTTSAEEAKPTTSTIDEGECKTDEDCKTHQCNAGYHPVCGTGDPMNPSPPFCHCEGAPPTSTKPAPPQDTHDPNDDFPEVECSVHADCDKWQGVCPRGNKYCSATDWEIVNGVLTSKRAICSC</sequence>
<feature type="region of interest" description="Disordered" evidence="1">
    <location>
        <begin position="716"/>
        <end position="750"/>
    </location>
</feature>
<feature type="compositionally biased region" description="Polar residues" evidence="1">
    <location>
        <begin position="86"/>
        <end position="99"/>
    </location>
</feature>
<feature type="region of interest" description="Disordered" evidence="1">
    <location>
        <begin position="1209"/>
        <end position="1228"/>
    </location>
</feature>
<name>A0ABQ8R817_FUSEQ</name>
<feature type="compositionally biased region" description="Low complexity" evidence="1">
    <location>
        <begin position="272"/>
        <end position="286"/>
    </location>
</feature>
<feature type="compositionally biased region" description="Polar residues" evidence="1">
    <location>
        <begin position="124"/>
        <end position="133"/>
    </location>
</feature>
<reference evidence="2" key="1">
    <citation type="submission" date="2022-09" db="EMBL/GenBank/DDBJ databases">
        <title>Fusarium specimens isolated from Avocado Roots.</title>
        <authorList>
            <person name="Stajich J."/>
            <person name="Roper C."/>
            <person name="Heimlech-Rivalta G."/>
        </authorList>
    </citation>
    <scope>NUCLEOTIDE SEQUENCE</scope>
    <source>
        <strain evidence="2">CF00095</strain>
    </source>
</reference>
<feature type="compositionally biased region" description="Polar residues" evidence="1">
    <location>
        <begin position="219"/>
        <end position="252"/>
    </location>
</feature>
<organism evidence="2 3">
    <name type="scientific">Fusarium equiseti</name>
    <name type="common">Fusarium scirpi</name>
    <dbReference type="NCBI Taxonomy" id="61235"/>
    <lineage>
        <taxon>Eukaryota</taxon>
        <taxon>Fungi</taxon>
        <taxon>Dikarya</taxon>
        <taxon>Ascomycota</taxon>
        <taxon>Pezizomycotina</taxon>
        <taxon>Sordariomycetes</taxon>
        <taxon>Hypocreomycetidae</taxon>
        <taxon>Hypocreales</taxon>
        <taxon>Nectriaceae</taxon>
        <taxon>Fusarium</taxon>
        <taxon>Fusarium incarnatum-equiseti species complex</taxon>
    </lineage>
</organism>
<comment type="caution">
    <text evidence="2">The sequence shown here is derived from an EMBL/GenBank/DDBJ whole genome shotgun (WGS) entry which is preliminary data.</text>
</comment>
<feature type="compositionally biased region" description="Polar residues" evidence="1">
    <location>
        <begin position="311"/>
        <end position="345"/>
    </location>
</feature>
<feature type="compositionally biased region" description="Low complexity" evidence="1">
    <location>
        <begin position="24"/>
        <end position="36"/>
    </location>
</feature>
<feature type="compositionally biased region" description="Low complexity" evidence="1">
    <location>
        <begin position="159"/>
        <end position="173"/>
    </location>
</feature>
<dbReference type="EMBL" id="JAOQBH010000011">
    <property type="protein sequence ID" value="KAJ4128978.1"/>
    <property type="molecule type" value="Genomic_DNA"/>
</dbReference>
<feature type="compositionally biased region" description="Polar residues" evidence="1">
    <location>
        <begin position="198"/>
        <end position="209"/>
    </location>
</feature>
<feature type="compositionally biased region" description="Polar residues" evidence="1">
    <location>
        <begin position="46"/>
        <end position="57"/>
    </location>
</feature>
<feature type="compositionally biased region" description="Polar residues" evidence="1">
    <location>
        <begin position="420"/>
        <end position="441"/>
    </location>
</feature>
<accession>A0ABQ8R817</accession>
<dbReference type="Proteomes" id="UP001152024">
    <property type="component" value="Unassembled WGS sequence"/>
</dbReference>
<proteinExistence type="predicted"/>
<evidence type="ECO:0000313" key="3">
    <source>
        <dbReference type="Proteomes" id="UP001152024"/>
    </source>
</evidence>
<feature type="compositionally biased region" description="Low complexity" evidence="1">
    <location>
        <begin position="1213"/>
        <end position="1225"/>
    </location>
</feature>
<evidence type="ECO:0000256" key="1">
    <source>
        <dbReference type="SAM" id="MobiDB-lite"/>
    </source>
</evidence>